<keyword evidence="3" id="KW-1185">Reference proteome</keyword>
<proteinExistence type="predicted"/>
<organism evidence="2 3">
    <name type="scientific">Aplosporella prunicola CBS 121167</name>
    <dbReference type="NCBI Taxonomy" id="1176127"/>
    <lineage>
        <taxon>Eukaryota</taxon>
        <taxon>Fungi</taxon>
        <taxon>Dikarya</taxon>
        <taxon>Ascomycota</taxon>
        <taxon>Pezizomycotina</taxon>
        <taxon>Dothideomycetes</taxon>
        <taxon>Dothideomycetes incertae sedis</taxon>
        <taxon>Botryosphaeriales</taxon>
        <taxon>Aplosporellaceae</taxon>
        <taxon>Aplosporella</taxon>
    </lineage>
</organism>
<evidence type="ECO:0000313" key="2">
    <source>
        <dbReference type="EMBL" id="KAF2139610.1"/>
    </source>
</evidence>
<dbReference type="AlphaFoldDB" id="A0A6A6B6H8"/>
<dbReference type="RefSeq" id="XP_033395323.1">
    <property type="nucleotide sequence ID" value="XM_033546932.1"/>
</dbReference>
<keyword evidence="1" id="KW-1133">Transmembrane helix</keyword>
<gene>
    <name evidence="2" type="ORF">K452DRAFT_62870</name>
</gene>
<keyword evidence="1" id="KW-0472">Membrane</keyword>
<sequence>MTTRALINAGCLAATSSPASRADDNDYACSGTYVVKTTGNIISLKQELTNSMGDGNVADHQFFLRPSDGRLVPLVVQSFEHPAHQPRAKGLEWIRIGRPQFKTSSLEALSYWILSPILIEGSQDRNSNARSRLLVLFRWTIAAPVLLLMIVLFCYYLYHYVRCEPFCSIRLYSL</sequence>
<dbReference type="GeneID" id="54304439"/>
<reference evidence="2" key="1">
    <citation type="journal article" date="2020" name="Stud. Mycol.">
        <title>101 Dothideomycetes genomes: a test case for predicting lifestyles and emergence of pathogens.</title>
        <authorList>
            <person name="Haridas S."/>
            <person name="Albert R."/>
            <person name="Binder M."/>
            <person name="Bloem J."/>
            <person name="Labutti K."/>
            <person name="Salamov A."/>
            <person name="Andreopoulos B."/>
            <person name="Baker S."/>
            <person name="Barry K."/>
            <person name="Bills G."/>
            <person name="Bluhm B."/>
            <person name="Cannon C."/>
            <person name="Castanera R."/>
            <person name="Culley D."/>
            <person name="Daum C."/>
            <person name="Ezra D."/>
            <person name="Gonzalez J."/>
            <person name="Henrissat B."/>
            <person name="Kuo A."/>
            <person name="Liang C."/>
            <person name="Lipzen A."/>
            <person name="Lutzoni F."/>
            <person name="Magnuson J."/>
            <person name="Mondo S."/>
            <person name="Nolan M."/>
            <person name="Ohm R."/>
            <person name="Pangilinan J."/>
            <person name="Park H.-J."/>
            <person name="Ramirez L."/>
            <person name="Alfaro M."/>
            <person name="Sun H."/>
            <person name="Tritt A."/>
            <person name="Yoshinaga Y."/>
            <person name="Zwiers L.-H."/>
            <person name="Turgeon B."/>
            <person name="Goodwin S."/>
            <person name="Spatafora J."/>
            <person name="Crous P."/>
            <person name="Grigoriev I."/>
        </authorList>
    </citation>
    <scope>NUCLEOTIDE SEQUENCE</scope>
    <source>
        <strain evidence="2">CBS 121167</strain>
    </source>
</reference>
<evidence type="ECO:0000313" key="3">
    <source>
        <dbReference type="Proteomes" id="UP000799438"/>
    </source>
</evidence>
<dbReference type="EMBL" id="ML995492">
    <property type="protein sequence ID" value="KAF2139610.1"/>
    <property type="molecule type" value="Genomic_DNA"/>
</dbReference>
<accession>A0A6A6B6H8</accession>
<protein>
    <submittedName>
        <fullName evidence="2">Uncharacterized protein</fullName>
    </submittedName>
</protein>
<dbReference type="OrthoDB" id="5428811at2759"/>
<keyword evidence="1" id="KW-0812">Transmembrane</keyword>
<feature type="transmembrane region" description="Helical" evidence="1">
    <location>
        <begin position="135"/>
        <end position="158"/>
    </location>
</feature>
<dbReference type="Proteomes" id="UP000799438">
    <property type="component" value="Unassembled WGS sequence"/>
</dbReference>
<name>A0A6A6B6H8_9PEZI</name>
<evidence type="ECO:0000256" key="1">
    <source>
        <dbReference type="SAM" id="Phobius"/>
    </source>
</evidence>